<dbReference type="AlphaFoldDB" id="A0A4Q2T2B4"/>
<evidence type="ECO:0000256" key="1">
    <source>
        <dbReference type="ARBA" id="ARBA00004651"/>
    </source>
</evidence>
<feature type="transmembrane region" description="Helical" evidence="8">
    <location>
        <begin position="40"/>
        <end position="60"/>
    </location>
</feature>
<comment type="subcellular location">
    <subcellularLocation>
        <location evidence="1">Cell membrane</location>
        <topology evidence="1">Multi-pass membrane protein</topology>
    </subcellularLocation>
</comment>
<protein>
    <submittedName>
        <fullName evidence="9">Branched-chain amino acid ABC transporter permease</fullName>
    </submittedName>
</protein>
<dbReference type="PANTHER" id="PTHR34979:SF1">
    <property type="entry name" value="INNER MEMBRANE PROTEIN YGAZ"/>
    <property type="match status" value="1"/>
</dbReference>
<dbReference type="OrthoDB" id="3579489at2"/>
<keyword evidence="6 8" id="KW-1133">Transmembrane helix</keyword>
<dbReference type="Proteomes" id="UP000291088">
    <property type="component" value="Unassembled WGS sequence"/>
</dbReference>
<dbReference type="RefSeq" id="WP_129332539.1">
    <property type="nucleotide sequence ID" value="NZ_SDVB01000238.1"/>
</dbReference>
<evidence type="ECO:0000313" key="10">
    <source>
        <dbReference type="Proteomes" id="UP000291088"/>
    </source>
</evidence>
<evidence type="ECO:0000256" key="6">
    <source>
        <dbReference type="ARBA" id="ARBA00022989"/>
    </source>
</evidence>
<evidence type="ECO:0000256" key="4">
    <source>
        <dbReference type="ARBA" id="ARBA00022475"/>
    </source>
</evidence>
<evidence type="ECO:0000256" key="5">
    <source>
        <dbReference type="ARBA" id="ARBA00022692"/>
    </source>
</evidence>
<evidence type="ECO:0000256" key="2">
    <source>
        <dbReference type="ARBA" id="ARBA00010735"/>
    </source>
</evidence>
<comment type="similarity">
    <text evidence="2">Belongs to the AzlC family.</text>
</comment>
<keyword evidence="10" id="KW-1185">Reference proteome</keyword>
<feature type="transmembrane region" description="Helical" evidence="8">
    <location>
        <begin position="126"/>
        <end position="151"/>
    </location>
</feature>
<accession>A0A4Q2T2B4</accession>
<feature type="transmembrane region" description="Helical" evidence="8">
    <location>
        <begin position="157"/>
        <end position="175"/>
    </location>
</feature>
<keyword evidence="3" id="KW-0813">Transport</keyword>
<gene>
    <name evidence="9" type="ORF">EUU22_13710</name>
</gene>
<keyword evidence="5 8" id="KW-0812">Transmembrane</keyword>
<feature type="transmembrane region" description="Helical" evidence="8">
    <location>
        <begin position="66"/>
        <end position="91"/>
    </location>
</feature>
<evidence type="ECO:0000313" key="9">
    <source>
        <dbReference type="EMBL" id="RYC12111.1"/>
    </source>
</evidence>
<reference evidence="9 10" key="1">
    <citation type="submission" date="2019-01" db="EMBL/GenBank/DDBJ databases">
        <authorList>
            <person name="Deng T."/>
        </authorList>
    </citation>
    <scope>NUCLEOTIDE SEQUENCE [LARGE SCALE GENOMIC DNA]</scope>
    <source>
        <strain evidence="9 10">F8825</strain>
    </source>
</reference>
<feature type="transmembrane region" description="Helical" evidence="8">
    <location>
        <begin position="15"/>
        <end position="33"/>
    </location>
</feature>
<feature type="transmembrane region" description="Helical" evidence="8">
    <location>
        <begin position="182"/>
        <end position="198"/>
    </location>
</feature>
<comment type="caution">
    <text evidence="9">The sequence shown here is derived from an EMBL/GenBank/DDBJ whole genome shotgun (WGS) entry which is preliminary data.</text>
</comment>
<dbReference type="PANTHER" id="PTHR34979">
    <property type="entry name" value="INNER MEMBRANE PROTEIN YGAZ"/>
    <property type="match status" value="1"/>
</dbReference>
<organism evidence="9 10">
    <name type="scientific">Ciceribacter ferrooxidans</name>
    <dbReference type="NCBI Taxonomy" id="2509717"/>
    <lineage>
        <taxon>Bacteria</taxon>
        <taxon>Pseudomonadati</taxon>
        <taxon>Pseudomonadota</taxon>
        <taxon>Alphaproteobacteria</taxon>
        <taxon>Hyphomicrobiales</taxon>
        <taxon>Rhizobiaceae</taxon>
        <taxon>Ciceribacter</taxon>
    </lineage>
</organism>
<evidence type="ECO:0000256" key="7">
    <source>
        <dbReference type="ARBA" id="ARBA00023136"/>
    </source>
</evidence>
<proteinExistence type="inferred from homology"/>
<evidence type="ECO:0000256" key="8">
    <source>
        <dbReference type="SAM" id="Phobius"/>
    </source>
</evidence>
<dbReference type="GO" id="GO:0005886">
    <property type="term" value="C:plasma membrane"/>
    <property type="evidence" value="ECO:0007669"/>
    <property type="project" value="UniProtKB-SubCell"/>
</dbReference>
<dbReference type="EMBL" id="SDVB01000238">
    <property type="protein sequence ID" value="RYC12111.1"/>
    <property type="molecule type" value="Genomic_DNA"/>
</dbReference>
<dbReference type="Pfam" id="PF03591">
    <property type="entry name" value="AzlC"/>
    <property type="match status" value="1"/>
</dbReference>
<sequence length="239" mass="25119">MKSDLFDGLRGSTPILISTIPFAALYGAVAVANGQTVAEATLMSAIVFAGASQLVGIELFGHDVPMWVIVLSIFAVNFRHILYSAAIAPFIRHFSLLQKALSFFLLTDPQFAETLTRGETGRSVSFAWYFGFAATIYVGWVATTAVGAFFGSMIGDPAAIGIDVLLPIYFMGLVLGFRRRANFLSVVAVSAAVSIVAYRMVGTPWHVSIGAFAGVALAALLPPKAAAPLPTPAGAEAGE</sequence>
<name>A0A4Q2T2B4_9HYPH</name>
<evidence type="ECO:0000256" key="3">
    <source>
        <dbReference type="ARBA" id="ARBA00022448"/>
    </source>
</evidence>
<dbReference type="GO" id="GO:1903785">
    <property type="term" value="P:L-valine transmembrane transport"/>
    <property type="evidence" value="ECO:0007669"/>
    <property type="project" value="TreeGrafter"/>
</dbReference>
<dbReference type="InterPro" id="IPR011606">
    <property type="entry name" value="Brnchd-chn_aa_trnsp_permease"/>
</dbReference>
<keyword evidence="4" id="KW-1003">Cell membrane</keyword>
<keyword evidence="7 8" id="KW-0472">Membrane</keyword>